<dbReference type="AlphaFoldDB" id="A0A0J8AHY8"/>
<feature type="region of interest" description="Disordered" evidence="1">
    <location>
        <begin position="1"/>
        <end position="21"/>
    </location>
</feature>
<dbReference type="EMBL" id="JACU01000006">
    <property type="protein sequence ID" value="KMS54415.1"/>
    <property type="molecule type" value="Genomic_DNA"/>
</dbReference>
<evidence type="ECO:0000256" key="1">
    <source>
        <dbReference type="SAM" id="MobiDB-lite"/>
    </source>
</evidence>
<sequence>MASPTDAQARRKGYGGPPGVGTANPSALVAAEIAFARMAREKGQWTAFSEYAADDAVMFVPQAVLAKDWLRGRADPSAPVQWQTHQVWMSCDGTVGVTKGGWQQPDGKTGYFTTIWKRQKKGNFRWILDQGDTLAQPLVEPDMLSASVADCDSRHQGPHPEGTIVVEEKSGMVRPKGSGESDDGTLKWTYTVAPDNSRTVAVSMLKGGEQRQVFSLDIAAGER</sequence>
<dbReference type="PATRIC" id="fig|1114963.3.peg.3256"/>
<reference evidence="2 3" key="1">
    <citation type="journal article" date="2015" name="G3 (Bethesda)">
        <title>Insights into Ongoing Evolution of the Hexachlorocyclohexane Catabolic Pathway from Comparative Genomics of Ten Sphingomonadaceae Strains.</title>
        <authorList>
            <person name="Pearce S.L."/>
            <person name="Oakeshott J.G."/>
            <person name="Pandey G."/>
        </authorList>
    </citation>
    <scope>NUCLEOTIDE SEQUENCE [LARGE SCALE GENOMIC DNA]</scope>
    <source>
        <strain evidence="2 3">LL02</strain>
    </source>
</reference>
<organism evidence="2 3">
    <name type="scientific">Novosphingobium barchaimii LL02</name>
    <dbReference type="NCBI Taxonomy" id="1114963"/>
    <lineage>
        <taxon>Bacteria</taxon>
        <taxon>Pseudomonadati</taxon>
        <taxon>Pseudomonadota</taxon>
        <taxon>Alphaproteobacteria</taxon>
        <taxon>Sphingomonadales</taxon>
        <taxon>Sphingomonadaceae</taxon>
        <taxon>Novosphingobium</taxon>
    </lineage>
</organism>
<dbReference type="InterPro" id="IPR032710">
    <property type="entry name" value="NTF2-like_dom_sf"/>
</dbReference>
<gene>
    <name evidence="2" type="ORF">V474_22070</name>
</gene>
<name>A0A0J8AHY8_9SPHN</name>
<protein>
    <recommendedName>
        <fullName evidence="4">DUF4440 domain-containing protein</fullName>
    </recommendedName>
</protein>
<dbReference type="Gene3D" id="3.10.450.50">
    <property type="match status" value="1"/>
</dbReference>
<keyword evidence="3" id="KW-1185">Reference proteome</keyword>
<evidence type="ECO:0000313" key="3">
    <source>
        <dbReference type="Proteomes" id="UP000052268"/>
    </source>
</evidence>
<evidence type="ECO:0008006" key="4">
    <source>
        <dbReference type="Google" id="ProtNLM"/>
    </source>
</evidence>
<comment type="caution">
    <text evidence="2">The sequence shown here is derived from an EMBL/GenBank/DDBJ whole genome shotgun (WGS) entry which is preliminary data.</text>
</comment>
<dbReference type="Proteomes" id="UP000052268">
    <property type="component" value="Unassembled WGS sequence"/>
</dbReference>
<accession>A0A0J8AHY8</accession>
<dbReference type="SUPFAM" id="SSF54427">
    <property type="entry name" value="NTF2-like"/>
    <property type="match status" value="1"/>
</dbReference>
<evidence type="ECO:0000313" key="2">
    <source>
        <dbReference type="EMBL" id="KMS54415.1"/>
    </source>
</evidence>
<proteinExistence type="predicted"/>